<dbReference type="InterPro" id="IPR032675">
    <property type="entry name" value="LRR_dom_sf"/>
</dbReference>
<name>A0A8H6MCP3_9AGAR</name>
<sequence length="523" mass="59408">MQLFNRLAYPWFRSSDWVANLERFCLSLRPRDAMPPCKVDQASPKCPLYSIDPIRTALFIHALVSYVFIMATSINEKLPIDALQEIFSWAVFLDHTTSVRSRSVVRNNRAPFLLSRVCAHWRAITINTSSLWASLEIETYRLLHTSSAMDIYNLWLDRSSPHSLSIFISEDYYSSPGLSDNEMVINFLADCVTRCRYLHLSGPRVCCSVPKQLACRDTTVYPNLQGLFLSSGCFHALKLEGTLTSIRFPNLRQLGISGADTAGTEHLLQLYNPNITHLSCEGHFFERLRLDRPMDDFANLVELDVLLLWSKERAISHAPSPSSTEATYRLAFPRLRILTVSENFQLDQTASFLTCISTPSLAVLKITGDPLIPCDFLESSHDFTFLEDFVAQAPLLERLELTHNLFHCDTFFSPKSRLHAIPFVQLSVTVRIRPWADCWTYHGEGYKKKGLDVVYEMSQGETGLAQFFLTMLVGWAKAKGVEGKADEGVGLGKRDVSTWKTSFWAGEAGKDYRKRRNQTLVKF</sequence>
<proteinExistence type="predicted"/>
<dbReference type="Gene3D" id="3.80.10.10">
    <property type="entry name" value="Ribonuclease Inhibitor"/>
    <property type="match status" value="1"/>
</dbReference>
<evidence type="ECO:0000313" key="1">
    <source>
        <dbReference type="EMBL" id="KAF6763640.1"/>
    </source>
</evidence>
<evidence type="ECO:0000313" key="2">
    <source>
        <dbReference type="Proteomes" id="UP000521943"/>
    </source>
</evidence>
<accession>A0A8H6MCP3</accession>
<dbReference type="AlphaFoldDB" id="A0A8H6MCP3"/>
<evidence type="ECO:0008006" key="3">
    <source>
        <dbReference type="Google" id="ProtNLM"/>
    </source>
</evidence>
<gene>
    <name evidence="1" type="ORF">DFP72DRAFT_479868</name>
</gene>
<keyword evidence="2" id="KW-1185">Reference proteome</keyword>
<dbReference type="SUPFAM" id="SSF52058">
    <property type="entry name" value="L domain-like"/>
    <property type="match status" value="1"/>
</dbReference>
<dbReference type="Proteomes" id="UP000521943">
    <property type="component" value="Unassembled WGS sequence"/>
</dbReference>
<comment type="caution">
    <text evidence="1">The sequence shown here is derived from an EMBL/GenBank/DDBJ whole genome shotgun (WGS) entry which is preliminary data.</text>
</comment>
<reference evidence="1 2" key="1">
    <citation type="submission" date="2020-07" db="EMBL/GenBank/DDBJ databases">
        <title>Comparative genomics of pyrophilous fungi reveals a link between fire events and developmental genes.</title>
        <authorList>
            <consortium name="DOE Joint Genome Institute"/>
            <person name="Steindorff A.S."/>
            <person name="Carver A."/>
            <person name="Calhoun S."/>
            <person name="Stillman K."/>
            <person name="Liu H."/>
            <person name="Lipzen A."/>
            <person name="Pangilinan J."/>
            <person name="Labutti K."/>
            <person name="Bruns T.D."/>
            <person name="Grigoriev I.V."/>
        </authorList>
    </citation>
    <scope>NUCLEOTIDE SEQUENCE [LARGE SCALE GENOMIC DNA]</scope>
    <source>
        <strain evidence="1 2">CBS 144469</strain>
    </source>
</reference>
<dbReference type="EMBL" id="JACGCI010000005">
    <property type="protein sequence ID" value="KAF6763640.1"/>
    <property type="molecule type" value="Genomic_DNA"/>
</dbReference>
<organism evidence="1 2">
    <name type="scientific">Ephemerocybe angulata</name>
    <dbReference type="NCBI Taxonomy" id="980116"/>
    <lineage>
        <taxon>Eukaryota</taxon>
        <taxon>Fungi</taxon>
        <taxon>Dikarya</taxon>
        <taxon>Basidiomycota</taxon>
        <taxon>Agaricomycotina</taxon>
        <taxon>Agaricomycetes</taxon>
        <taxon>Agaricomycetidae</taxon>
        <taxon>Agaricales</taxon>
        <taxon>Agaricineae</taxon>
        <taxon>Psathyrellaceae</taxon>
        <taxon>Ephemerocybe</taxon>
    </lineage>
</organism>
<protein>
    <recommendedName>
        <fullName evidence="3">F-box domain-containing protein</fullName>
    </recommendedName>
</protein>
<dbReference type="OrthoDB" id="3365698at2759"/>